<dbReference type="OrthoDB" id="1094896at2"/>
<keyword evidence="2" id="KW-1185">Reference proteome</keyword>
<evidence type="ECO:0000313" key="2">
    <source>
        <dbReference type="Proteomes" id="UP000288079"/>
    </source>
</evidence>
<dbReference type="Pfam" id="PF15869">
    <property type="entry name" value="TolB_like"/>
    <property type="match status" value="1"/>
</dbReference>
<dbReference type="Proteomes" id="UP000288079">
    <property type="component" value="Unassembled WGS sequence"/>
</dbReference>
<gene>
    <name evidence="1" type="ORF">KGMB02408_11850</name>
</gene>
<reference evidence="1 2" key="1">
    <citation type="submission" date="2018-10" db="EMBL/GenBank/DDBJ databases">
        <title>Draft Genome Sequence of Bacteroides sp. KCTC 15687.</title>
        <authorList>
            <person name="Yu S.Y."/>
            <person name="Kim J.S."/>
            <person name="Oh B.S."/>
            <person name="Park S.H."/>
            <person name="Kang S.W."/>
            <person name="Park J.E."/>
            <person name="Choi S.H."/>
            <person name="Han K.I."/>
            <person name="Lee K.C."/>
            <person name="Eom M.K."/>
            <person name="Suh M.K."/>
            <person name="Lee D.H."/>
            <person name="Yoon H."/>
            <person name="Kim B."/>
            <person name="Yang S.J."/>
            <person name="Lee J.S."/>
            <person name="Lee J.H."/>
        </authorList>
    </citation>
    <scope>NUCLEOTIDE SEQUENCE [LARGE SCALE GENOMIC DNA]</scope>
    <source>
        <strain evidence="1 2">KCTC 15687</strain>
    </source>
</reference>
<name>A0A401LRP0_9BACE</name>
<dbReference type="AlphaFoldDB" id="A0A401LRP0"/>
<protein>
    <recommendedName>
        <fullName evidence="3">6-bladed beta-propeller</fullName>
    </recommendedName>
</protein>
<comment type="caution">
    <text evidence="1">The sequence shown here is derived from an EMBL/GenBank/DDBJ whole genome shotgun (WGS) entry which is preliminary data.</text>
</comment>
<organism evidence="1 2">
    <name type="scientific">Bacteroides faecalis</name>
    <dbReference type="NCBI Taxonomy" id="2447885"/>
    <lineage>
        <taxon>Bacteria</taxon>
        <taxon>Pseudomonadati</taxon>
        <taxon>Bacteroidota</taxon>
        <taxon>Bacteroidia</taxon>
        <taxon>Bacteroidales</taxon>
        <taxon>Bacteroidaceae</taxon>
        <taxon>Bacteroides</taxon>
    </lineage>
</organism>
<sequence length="129" mass="15121">MTITYRYINRLEVFQISPLGFNLKFIIGDNKVQNDLYNRDLDDEMVYYYSDIICGKNTIYALYQGTQVRNLSNARSLLEIYNLDGENLKTINLGRYISDIVIDEANNIVYACDKNVEDDYLYQYQLPPS</sequence>
<dbReference type="RefSeq" id="WP_125040466.1">
    <property type="nucleotide sequence ID" value="NZ_BHWB01000003.1"/>
</dbReference>
<proteinExistence type="predicted"/>
<evidence type="ECO:0008006" key="3">
    <source>
        <dbReference type="Google" id="ProtNLM"/>
    </source>
</evidence>
<accession>A0A401LRP0</accession>
<evidence type="ECO:0000313" key="1">
    <source>
        <dbReference type="EMBL" id="GCB34240.1"/>
    </source>
</evidence>
<dbReference type="EMBL" id="BHWB01000003">
    <property type="protein sequence ID" value="GCB34240.1"/>
    <property type="molecule type" value="Genomic_DNA"/>
</dbReference>